<keyword evidence="2" id="KW-1185">Reference proteome</keyword>
<sequence length="93" mass="10332">MTRVRGKMRRQGQGFVIDETTSPGLFCFHLESSGDRTYASSPTYALGTDDDYSRTLMPLATRTKWCGEPVGFPWTNACDTHCFHLPLQPSVAG</sequence>
<dbReference type="Proteomes" id="UP000054018">
    <property type="component" value="Unassembled WGS sequence"/>
</dbReference>
<dbReference type="EMBL" id="KN833780">
    <property type="protein sequence ID" value="KIK19703.1"/>
    <property type="molecule type" value="Genomic_DNA"/>
</dbReference>
<reference evidence="1 2" key="1">
    <citation type="submission" date="2014-04" db="EMBL/GenBank/DDBJ databases">
        <authorList>
            <consortium name="DOE Joint Genome Institute"/>
            <person name="Kuo A."/>
            <person name="Kohler A."/>
            <person name="Costa M.D."/>
            <person name="Nagy L.G."/>
            <person name="Floudas D."/>
            <person name="Copeland A."/>
            <person name="Barry K.W."/>
            <person name="Cichocki N."/>
            <person name="Veneault-Fourrey C."/>
            <person name="LaButti K."/>
            <person name="Lindquist E.A."/>
            <person name="Lipzen A."/>
            <person name="Lundell T."/>
            <person name="Morin E."/>
            <person name="Murat C."/>
            <person name="Sun H."/>
            <person name="Tunlid A."/>
            <person name="Henrissat B."/>
            <person name="Grigoriev I.V."/>
            <person name="Hibbett D.S."/>
            <person name="Martin F."/>
            <person name="Nordberg H.P."/>
            <person name="Cantor M.N."/>
            <person name="Hua S.X."/>
        </authorList>
    </citation>
    <scope>NUCLEOTIDE SEQUENCE [LARGE SCALE GENOMIC DNA]</scope>
    <source>
        <strain evidence="1 2">441</strain>
    </source>
</reference>
<protein>
    <submittedName>
        <fullName evidence="1">Unplaced genomic scaffold scaffold_96, whole genome shotgun sequence</fullName>
    </submittedName>
</protein>
<gene>
    <name evidence="1" type="ORF">PISMIDRAFT_620108</name>
</gene>
<name>A0A0C9ZI74_9AGAM</name>
<dbReference type="HOGENOM" id="CLU_2400555_0_0_1"/>
<organism evidence="1 2">
    <name type="scientific">Pisolithus microcarpus 441</name>
    <dbReference type="NCBI Taxonomy" id="765257"/>
    <lineage>
        <taxon>Eukaryota</taxon>
        <taxon>Fungi</taxon>
        <taxon>Dikarya</taxon>
        <taxon>Basidiomycota</taxon>
        <taxon>Agaricomycotina</taxon>
        <taxon>Agaricomycetes</taxon>
        <taxon>Agaricomycetidae</taxon>
        <taxon>Boletales</taxon>
        <taxon>Sclerodermatineae</taxon>
        <taxon>Pisolithaceae</taxon>
        <taxon>Pisolithus</taxon>
    </lineage>
</organism>
<proteinExistence type="predicted"/>
<evidence type="ECO:0000313" key="1">
    <source>
        <dbReference type="EMBL" id="KIK19703.1"/>
    </source>
</evidence>
<dbReference type="AlphaFoldDB" id="A0A0C9ZI74"/>
<accession>A0A0C9ZI74</accession>
<evidence type="ECO:0000313" key="2">
    <source>
        <dbReference type="Proteomes" id="UP000054018"/>
    </source>
</evidence>
<reference evidence="2" key="2">
    <citation type="submission" date="2015-01" db="EMBL/GenBank/DDBJ databases">
        <title>Evolutionary Origins and Diversification of the Mycorrhizal Mutualists.</title>
        <authorList>
            <consortium name="DOE Joint Genome Institute"/>
            <consortium name="Mycorrhizal Genomics Consortium"/>
            <person name="Kohler A."/>
            <person name="Kuo A."/>
            <person name="Nagy L.G."/>
            <person name="Floudas D."/>
            <person name="Copeland A."/>
            <person name="Barry K.W."/>
            <person name="Cichocki N."/>
            <person name="Veneault-Fourrey C."/>
            <person name="LaButti K."/>
            <person name="Lindquist E.A."/>
            <person name="Lipzen A."/>
            <person name="Lundell T."/>
            <person name="Morin E."/>
            <person name="Murat C."/>
            <person name="Riley R."/>
            <person name="Ohm R."/>
            <person name="Sun H."/>
            <person name="Tunlid A."/>
            <person name="Henrissat B."/>
            <person name="Grigoriev I.V."/>
            <person name="Hibbett D.S."/>
            <person name="Martin F."/>
        </authorList>
    </citation>
    <scope>NUCLEOTIDE SEQUENCE [LARGE SCALE GENOMIC DNA]</scope>
    <source>
        <strain evidence="2">441</strain>
    </source>
</reference>